<accession>A0AAV9GBB4</accession>
<proteinExistence type="predicted"/>
<protein>
    <recommendedName>
        <fullName evidence="3">Aminoglycoside phosphotransferase domain-containing protein</fullName>
    </recommendedName>
</protein>
<evidence type="ECO:0000313" key="2">
    <source>
        <dbReference type="Proteomes" id="UP001321760"/>
    </source>
</evidence>
<dbReference type="SUPFAM" id="SSF56112">
    <property type="entry name" value="Protein kinase-like (PK-like)"/>
    <property type="match status" value="1"/>
</dbReference>
<organism evidence="1 2">
    <name type="scientific">Podospora aff. communis PSN243</name>
    <dbReference type="NCBI Taxonomy" id="3040156"/>
    <lineage>
        <taxon>Eukaryota</taxon>
        <taxon>Fungi</taxon>
        <taxon>Dikarya</taxon>
        <taxon>Ascomycota</taxon>
        <taxon>Pezizomycotina</taxon>
        <taxon>Sordariomycetes</taxon>
        <taxon>Sordariomycetidae</taxon>
        <taxon>Sordariales</taxon>
        <taxon>Podosporaceae</taxon>
        <taxon>Podospora</taxon>
    </lineage>
</organism>
<evidence type="ECO:0008006" key="3">
    <source>
        <dbReference type="Google" id="ProtNLM"/>
    </source>
</evidence>
<dbReference type="EMBL" id="MU865962">
    <property type="protein sequence ID" value="KAK4445733.1"/>
    <property type="molecule type" value="Genomic_DNA"/>
</dbReference>
<dbReference type="InterPro" id="IPR011009">
    <property type="entry name" value="Kinase-like_dom_sf"/>
</dbReference>
<keyword evidence="2" id="KW-1185">Reference proteome</keyword>
<gene>
    <name evidence="1" type="ORF">QBC34DRAFT_471489</name>
</gene>
<evidence type="ECO:0000313" key="1">
    <source>
        <dbReference type="EMBL" id="KAK4445733.1"/>
    </source>
</evidence>
<reference evidence="1" key="1">
    <citation type="journal article" date="2023" name="Mol. Phylogenet. Evol.">
        <title>Genome-scale phylogeny and comparative genomics of the fungal order Sordariales.</title>
        <authorList>
            <person name="Hensen N."/>
            <person name="Bonometti L."/>
            <person name="Westerberg I."/>
            <person name="Brannstrom I.O."/>
            <person name="Guillou S."/>
            <person name="Cros-Aarteil S."/>
            <person name="Calhoun S."/>
            <person name="Haridas S."/>
            <person name="Kuo A."/>
            <person name="Mondo S."/>
            <person name="Pangilinan J."/>
            <person name="Riley R."/>
            <person name="LaButti K."/>
            <person name="Andreopoulos B."/>
            <person name="Lipzen A."/>
            <person name="Chen C."/>
            <person name="Yan M."/>
            <person name="Daum C."/>
            <person name="Ng V."/>
            <person name="Clum A."/>
            <person name="Steindorff A."/>
            <person name="Ohm R.A."/>
            <person name="Martin F."/>
            <person name="Silar P."/>
            <person name="Natvig D.O."/>
            <person name="Lalanne C."/>
            <person name="Gautier V."/>
            <person name="Ament-Velasquez S.L."/>
            <person name="Kruys A."/>
            <person name="Hutchinson M.I."/>
            <person name="Powell A.J."/>
            <person name="Barry K."/>
            <person name="Miller A.N."/>
            <person name="Grigoriev I.V."/>
            <person name="Debuchy R."/>
            <person name="Gladieux P."/>
            <person name="Hiltunen Thoren M."/>
            <person name="Johannesson H."/>
        </authorList>
    </citation>
    <scope>NUCLEOTIDE SEQUENCE</scope>
    <source>
        <strain evidence="1">PSN243</strain>
    </source>
</reference>
<sequence length="307" mass="33852">MSHPPPPSVLAGFGLTGTPIPLSGGRGLCFRIANTVLRPCDDASESQYLSDLTKSLLALNPTSYRLAKPLPSVSDPSQFIISSWTASSYLPGKPSLSHFTLLFHAVSAFHADLATLVSVQPPILDTRAANRFTEADKVTWGEKPLSAVDKVNADMLSQLEPILSRLEAAMRPLPTEEEEPRLRKQLVHLDLLGNVLVDDSEEGENPPGIIDLSLYWRPAVYAIAVVVADGLTRLEEDEKKKLVDLFFRRLGEVSVKREVGVELLLRALYWRYLTFAIDPDLEWIKVNLPEADYEGAANTLCVLAVRP</sequence>
<dbReference type="Proteomes" id="UP001321760">
    <property type="component" value="Unassembled WGS sequence"/>
</dbReference>
<comment type="caution">
    <text evidence="1">The sequence shown here is derived from an EMBL/GenBank/DDBJ whole genome shotgun (WGS) entry which is preliminary data.</text>
</comment>
<dbReference type="AlphaFoldDB" id="A0AAV9GBB4"/>
<name>A0AAV9GBB4_9PEZI</name>
<reference evidence="1" key="2">
    <citation type="submission" date="2023-05" db="EMBL/GenBank/DDBJ databases">
        <authorList>
            <consortium name="Lawrence Berkeley National Laboratory"/>
            <person name="Steindorff A."/>
            <person name="Hensen N."/>
            <person name="Bonometti L."/>
            <person name="Westerberg I."/>
            <person name="Brannstrom I.O."/>
            <person name="Guillou S."/>
            <person name="Cros-Aarteil S."/>
            <person name="Calhoun S."/>
            <person name="Haridas S."/>
            <person name="Kuo A."/>
            <person name="Mondo S."/>
            <person name="Pangilinan J."/>
            <person name="Riley R."/>
            <person name="Labutti K."/>
            <person name="Andreopoulos B."/>
            <person name="Lipzen A."/>
            <person name="Chen C."/>
            <person name="Yanf M."/>
            <person name="Daum C."/>
            <person name="Ng V."/>
            <person name="Clum A."/>
            <person name="Ohm R."/>
            <person name="Martin F."/>
            <person name="Silar P."/>
            <person name="Natvig D."/>
            <person name="Lalanne C."/>
            <person name="Gautier V."/>
            <person name="Ament-Velasquez S.L."/>
            <person name="Kruys A."/>
            <person name="Hutchinson M.I."/>
            <person name="Powell A.J."/>
            <person name="Barry K."/>
            <person name="Miller A.N."/>
            <person name="Grigoriev I.V."/>
            <person name="Debuchy R."/>
            <person name="Gladieux P."/>
            <person name="Thoren M.H."/>
            <person name="Johannesson H."/>
        </authorList>
    </citation>
    <scope>NUCLEOTIDE SEQUENCE</scope>
    <source>
        <strain evidence="1">PSN243</strain>
    </source>
</reference>